<sequence>MYLMSLRKHNIVANNSFSWWDVQLNQNNKKIIITLQKWLNDSSHKHI</sequence>
<proteinExistence type="predicted"/>
<reference evidence="1" key="1">
    <citation type="submission" date="2016-10" db="EMBL/GenBank/DDBJ databases">
        <authorList>
            <person name="de Groot N.N."/>
        </authorList>
    </citation>
    <scope>NUCLEOTIDE SEQUENCE</scope>
</reference>
<dbReference type="EMBL" id="FPHZ01000025">
    <property type="protein sequence ID" value="SFV87488.1"/>
    <property type="molecule type" value="Genomic_DNA"/>
</dbReference>
<evidence type="ECO:0000313" key="1">
    <source>
        <dbReference type="EMBL" id="SFV87488.1"/>
    </source>
</evidence>
<organism evidence="1">
    <name type="scientific">hydrothermal vent metagenome</name>
    <dbReference type="NCBI Taxonomy" id="652676"/>
    <lineage>
        <taxon>unclassified sequences</taxon>
        <taxon>metagenomes</taxon>
        <taxon>ecological metagenomes</taxon>
    </lineage>
</organism>
<protein>
    <submittedName>
        <fullName evidence="1">Uncharacterized protein</fullName>
    </submittedName>
</protein>
<dbReference type="AlphaFoldDB" id="A0A1W1E0V6"/>
<accession>A0A1W1E0V6</accession>
<name>A0A1W1E0V6_9ZZZZ</name>
<gene>
    <name evidence="1" type="ORF">MNB_SUP05-SYMBIONT-5-105</name>
</gene>